<evidence type="ECO:0000313" key="1">
    <source>
        <dbReference type="EMBL" id="GAA1777971.1"/>
    </source>
</evidence>
<protein>
    <submittedName>
        <fullName evidence="1">Uncharacterized protein</fullName>
    </submittedName>
</protein>
<accession>A0ABN2L7L0</accession>
<evidence type="ECO:0000313" key="2">
    <source>
        <dbReference type="Proteomes" id="UP001500655"/>
    </source>
</evidence>
<dbReference type="EMBL" id="BAAALS010000058">
    <property type="protein sequence ID" value="GAA1777971.1"/>
    <property type="molecule type" value="Genomic_DNA"/>
</dbReference>
<proteinExistence type="predicted"/>
<comment type="caution">
    <text evidence="1">The sequence shown here is derived from an EMBL/GenBank/DDBJ whole genome shotgun (WGS) entry which is preliminary data.</text>
</comment>
<sequence>MEIRTESQAAPVADAVEAKVAIMRPILASVLHSLSGEVVQAFGYAQSNKSRGSLPLHILGRLRAEGDGDVGIAFEYAIHAAALGRQPAVMERISDALKFCKIRRGEPESIFFAIEKSGSEQVINTRMELITDTSLVLSGTQGAPVRLKRHLAGLAAAFRRKETRDNLPQSIRGLWKADLFLGSPAPDHWVGTTVKINPTQLEGARGLRIGIVPTKSSKSDAVRLDNNKNLVICPVPHDGSYMQVFYETWRIAKALMQSDFHMPAEVLLPRPEDREVARVFVERRHHAISDVIDAVATFAQPHLLETTAIEVDQDSIRTGAQPETSVLVVPTAMTIEAE</sequence>
<dbReference type="RefSeq" id="WP_344088747.1">
    <property type="nucleotide sequence ID" value="NZ_BAAALS010000058.1"/>
</dbReference>
<name>A0ABN2L7L0_9ACTN</name>
<reference evidence="1 2" key="1">
    <citation type="journal article" date="2019" name="Int. J. Syst. Evol. Microbiol.">
        <title>The Global Catalogue of Microorganisms (GCM) 10K type strain sequencing project: providing services to taxonomists for standard genome sequencing and annotation.</title>
        <authorList>
            <consortium name="The Broad Institute Genomics Platform"/>
            <consortium name="The Broad Institute Genome Sequencing Center for Infectious Disease"/>
            <person name="Wu L."/>
            <person name="Ma J."/>
        </authorList>
    </citation>
    <scope>NUCLEOTIDE SEQUENCE [LARGE SCALE GENOMIC DNA]</scope>
    <source>
        <strain evidence="1 2">JCM 13249</strain>
    </source>
</reference>
<organism evidence="1 2">
    <name type="scientific">Luedemannella helvata</name>
    <dbReference type="NCBI Taxonomy" id="349315"/>
    <lineage>
        <taxon>Bacteria</taxon>
        <taxon>Bacillati</taxon>
        <taxon>Actinomycetota</taxon>
        <taxon>Actinomycetes</taxon>
        <taxon>Micromonosporales</taxon>
        <taxon>Micromonosporaceae</taxon>
        <taxon>Luedemannella</taxon>
    </lineage>
</organism>
<keyword evidence="2" id="KW-1185">Reference proteome</keyword>
<gene>
    <name evidence="1" type="ORF">GCM10009681_56330</name>
</gene>
<dbReference type="Proteomes" id="UP001500655">
    <property type="component" value="Unassembled WGS sequence"/>
</dbReference>